<keyword evidence="6" id="KW-1185">Reference proteome</keyword>
<dbReference type="Gene3D" id="3.40.630.190">
    <property type="entry name" value="LCP protein"/>
    <property type="match status" value="1"/>
</dbReference>
<name>A0A1Z1WJ13_9ACTN</name>
<evidence type="ECO:0000256" key="3">
    <source>
        <dbReference type="SAM" id="Phobius"/>
    </source>
</evidence>
<feature type="compositionally biased region" description="Basic and acidic residues" evidence="2">
    <location>
        <begin position="346"/>
        <end position="362"/>
    </location>
</feature>
<dbReference type="RefSeq" id="WP_030361196.1">
    <property type="nucleotide sequence ID" value="NZ_CP021748.1"/>
</dbReference>
<comment type="similarity">
    <text evidence="1">Belongs to the LytR/CpsA/Psr (LCP) family.</text>
</comment>
<evidence type="ECO:0000259" key="4">
    <source>
        <dbReference type="Pfam" id="PF03816"/>
    </source>
</evidence>
<evidence type="ECO:0000256" key="1">
    <source>
        <dbReference type="ARBA" id="ARBA00006068"/>
    </source>
</evidence>
<accession>A0A1Z1WJ13</accession>
<sequence length="374" mass="39825">MTDESSPADAKPKHRGKGGRRRKPRSKRKKALVITAWSAAAVVVLGGTGLGYVYFKLNGNIKGVDINAALGTDRPENIDNGSQDILVLGSDSRSGKNAKYGKDEGAARSDTAMIVHVYKGHKKASVVSIPRDTLITRPECAVKDGDGKVDPGGQRQMFNTAYEVGGPACAVKTVEKMSGIRMDHYVEVDFTGFKKLIDTLGGVDITTKQPIKDKDSHLDLPAGSHTLNGEQALGLVRTRHGVGDGSDLGRIQLQQAFIKALMNQVKDINLFGNPKKLYDLADSATSAITTDSELDTVKDLAGFANGLKGIGSGDMKMVTLPIQYDPADRNRVLPLEEAGQQVWDALKADKPIPKSATDKSAGDKGSAGKVVTSD</sequence>
<dbReference type="EMBL" id="CP021748">
    <property type="protein sequence ID" value="ARX86431.1"/>
    <property type="molecule type" value="Genomic_DNA"/>
</dbReference>
<dbReference type="NCBIfam" id="TIGR00350">
    <property type="entry name" value="lytR_cpsA_psr"/>
    <property type="match status" value="1"/>
</dbReference>
<keyword evidence="3" id="KW-0812">Transmembrane</keyword>
<feature type="region of interest" description="Disordered" evidence="2">
    <location>
        <begin position="1"/>
        <end position="29"/>
    </location>
</feature>
<feature type="transmembrane region" description="Helical" evidence="3">
    <location>
        <begin position="31"/>
        <end position="55"/>
    </location>
</feature>
<dbReference type="InterPro" id="IPR004474">
    <property type="entry name" value="LytR_CpsA_psr"/>
</dbReference>
<dbReference type="PANTHER" id="PTHR33392">
    <property type="entry name" value="POLYISOPRENYL-TEICHOIC ACID--PEPTIDOGLYCAN TEICHOIC ACID TRANSFERASE TAGU"/>
    <property type="match status" value="1"/>
</dbReference>
<dbReference type="Pfam" id="PF03816">
    <property type="entry name" value="LytR_cpsA_psr"/>
    <property type="match status" value="1"/>
</dbReference>
<dbReference type="Proteomes" id="UP000195880">
    <property type="component" value="Chromosome"/>
</dbReference>
<dbReference type="InterPro" id="IPR050922">
    <property type="entry name" value="LytR/CpsA/Psr_CW_biosynth"/>
</dbReference>
<dbReference type="KEGG" id="salf:SMD44_05903"/>
<organism evidence="5 6">
    <name type="scientific">Streptomyces alboflavus</name>
    <dbReference type="NCBI Taxonomy" id="67267"/>
    <lineage>
        <taxon>Bacteria</taxon>
        <taxon>Bacillati</taxon>
        <taxon>Actinomycetota</taxon>
        <taxon>Actinomycetes</taxon>
        <taxon>Kitasatosporales</taxon>
        <taxon>Streptomycetaceae</taxon>
        <taxon>Streptomyces</taxon>
    </lineage>
</organism>
<reference evidence="5 6" key="1">
    <citation type="submission" date="2017-05" db="EMBL/GenBank/DDBJ databases">
        <title>Streptomyces alboflavus Genome sequencing and assembly.</title>
        <authorList>
            <person name="Wang Y."/>
            <person name="Du B."/>
            <person name="Ding Y."/>
            <person name="Liu H."/>
            <person name="Hou Q."/>
            <person name="Liu K."/>
            <person name="Wang C."/>
            <person name="Yao L."/>
        </authorList>
    </citation>
    <scope>NUCLEOTIDE SEQUENCE [LARGE SCALE GENOMIC DNA]</scope>
    <source>
        <strain evidence="5 6">MDJK44</strain>
    </source>
</reference>
<proteinExistence type="inferred from homology"/>
<dbReference type="AlphaFoldDB" id="A0A1Z1WJ13"/>
<dbReference type="OrthoDB" id="9782542at2"/>
<feature type="domain" description="Cell envelope-related transcriptional attenuator" evidence="4">
    <location>
        <begin position="108"/>
        <end position="266"/>
    </location>
</feature>
<dbReference type="PANTHER" id="PTHR33392:SF6">
    <property type="entry name" value="POLYISOPRENYL-TEICHOIC ACID--PEPTIDOGLYCAN TEICHOIC ACID TRANSFERASE TAGU"/>
    <property type="match status" value="1"/>
</dbReference>
<feature type="compositionally biased region" description="Basic residues" evidence="2">
    <location>
        <begin position="12"/>
        <end position="29"/>
    </location>
</feature>
<gene>
    <name evidence="5" type="ORF">SMD44_05903</name>
</gene>
<keyword evidence="3" id="KW-0472">Membrane</keyword>
<evidence type="ECO:0000313" key="6">
    <source>
        <dbReference type="Proteomes" id="UP000195880"/>
    </source>
</evidence>
<protein>
    <submittedName>
        <fullName evidence="5">Transcriptional regulator</fullName>
    </submittedName>
</protein>
<feature type="region of interest" description="Disordered" evidence="2">
    <location>
        <begin position="344"/>
        <end position="374"/>
    </location>
</feature>
<dbReference type="eggNOG" id="COG1316">
    <property type="taxonomic scope" value="Bacteria"/>
</dbReference>
<keyword evidence="3" id="KW-1133">Transmembrane helix</keyword>
<dbReference type="STRING" id="67267.GCA_000716675_04662"/>
<evidence type="ECO:0000313" key="5">
    <source>
        <dbReference type="EMBL" id="ARX86431.1"/>
    </source>
</evidence>
<evidence type="ECO:0000256" key="2">
    <source>
        <dbReference type="SAM" id="MobiDB-lite"/>
    </source>
</evidence>